<name>A0A6J5LTW1_9CAUD</name>
<proteinExistence type="predicted"/>
<evidence type="ECO:0008006" key="2">
    <source>
        <dbReference type="Google" id="ProtNLM"/>
    </source>
</evidence>
<dbReference type="EMBL" id="LR796336">
    <property type="protein sequence ID" value="CAB4137561.1"/>
    <property type="molecule type" value="Genomic_DNA"/>
</dbReference>
<protein>
    <recommendedName>
        <fullName evidence="2">Major capsid protein</fullName>
    </recommendedName>
</protein>
<dbReference type="InterPro" id="IPR025267">
    <property type="entry name" value="ORF017-like"/>
</dbReference>
<sequence>MADFTLATASQRKEWSNKAHMEYVRRSRFAPYINNTTNAIIQGYSDLEKRAGDTLNIPLFYKLGGAPVTGDTPIVGNETPLDNFNCGVPVALRGKGVAVTKNQTFRTEIDVMNASKESLTRYFGELLRDDIIEAFGSVVTGGDTAVNYGAASAANRNAFAAANADRLFFGATAGYSATWATALSNVTSAQVATAARVGVMKRLALSASPAITPYQVNDDMGREYLVAFHGSRTFRDLAADTPMVNANRDARAREGDAMDSNPLFQSGDLILDGVIHREVPEIDAWAAANGLNTAGASSAPIRPVFLCGTQSVFIAYSQKPQAGTEKSDIPALNRRMTVGMDEIIGVKKAAFNGKQHGMVMGFFGAAAD</sequence>
<accession>A0A6J5LTW1</accession>
<dbReference type="Pfam" id="PF13252">
    <property type="entry name" value="Phage_capsid_3"/>
    <property type="match status" value="1"/>
</dbReference>
<evidence type="ECO:0000313" key="1">
    <source>
        <dbReference type="EMBL" id="CAB4137561.1"/>
    </source>
</evidence>
<organism evidence="1">
    <name type="scientific">uncultured Caudovirales phage</name>
    <dbReference type="NCBI Taxonomy" id="2100421"/>
    <lineage>
        <taxon>Viruses</taxon>
        <taxon>Duplodnaviria</taxon>
        <taxon>Heunggongvirae</taxon>
        <taxon>Uroviricota</taxon>
        <taxon>Caudoviricetes</taxon>
        <taxon>Peduoviridae</taxon>
        <taxon>Maltschvirus</taxon>
        <taxon>Maltschvirus maltsch</taxon>
    </lineage>
</organism>
<gene>
    <name evidence="1" type="ORF">UFOVP319_43</name>
</gene>
<reference evidence="1" key="1">
    <citation type="submission" date="2020-04" db="EMBL/GenBank/DDBJ databases">
        <authorList>
            <person name="Chiriac C."/>
            <person name="Salcher M."/>
            <person name="Ghai R."/>
            <person name="Kavagutti S V."/>
        </authorList>
    </citation>
    <scope>NUCLEOTIDE SEQUENCE</scope>
</reference>